<evidence type="ECO:0000313" key="1">
    <source>
        <dbReference type="EMBL" id="MFC7605228.1"/>
    </source>
</evidence>
<reference evidence="2" key="1">
    <citation type="journal article" date="2019" name="Int. J. Syst. Evol. Microbiol.">
        <title>The Global Catalogue of Microorganisms (GCM) 10K type strain sequencing project: providing services to taxonomists for standard genome sequencing and annotation.</title>
        <authorList>
            <consortium name="The Broad Institute Genomics Platform"/>
            <consortium name="The Broad Institute Genome Sequencing Center for Infectious Disease"/>
            <person name="Wu L."/>
            <person name="Ma J."/>
        </authorList>
    </citation>
    <scope>NUCLEOTIDE SEQUENCE [LARGE SCALE GENOMIC DNA]</scope>
    <source>
        <strain evidence="2">JCM 10083</strain>
    </source>
</reference>
<dbReference type="RefSeq" id="WP_343972561.1">
    <property type="nucleotide sequence ID" value="NZ_BAAAGK010000097.1"/>
</dbReference>
<name>A0ABW2T969_9ACTN</name>
<keyword evidence="2" id="KW-1185">Reference proteome</keyword>
<sequence length="45" mass="5056">MEKQGPWFAVGVELLLLPMTHTEIEITAELVRDFRSSRRSGPDAA</sequence>
<protein>
    <submittedName>
        <fullName evidence="1">Uncharacterized protein</fullName>
    </submittedName>
</protein>
<evidence type="ECO:0000313" key="2">
    <source>
        <dbReference type="Proteomes" id="UP001596514"/>
    </source>
</evidence>
<gene>
    <name evidence="1" type="ORF">ACFQVD_34515</name>
</gene>
<proteinExistence type="predicted"/>
<comment type="caution">
    <text evidence="1">The sequence shown here is derived from an EMBL/GenBank/DDBJ whole genome shotgun (WGS) entry which is preliminary data.</text>
</comment>
<dbReference type="Proteomes" id="UP001596514">
    <property type="component" value="Unassembled WGS sequence"/>
</dbReference>
<dbReference type="EMBL" id="JBHTEE010000001">
    <property type="protein sequence ID" value="MFC7605228.1"/>
    <property type="molecule type" value="Genomic_DNA"/>
</dbReference>
<organism evidence="1 2">
    <name type="scientific">Streptosporangium amethystogenes subsp. fukuiense</name>
    <dbReference type="NCBI Taxonomy" id="698418"/>
    <lineage>
        <taxon>Bacteria</taxon>
        <taxon>Bacillati</taxon>
        <taxon>Actinomycetota</taxon>
        <taxon>Actinomycetes</taxon>
        <taxon>Streptosporangiales</taxon>
        <taxon>Streptosporangiaceae</taxon>
        <taxon>Streptosporangium</taxon>
    </lineage>
</organism>
<accession>A0ABW2T969</accession>